<feature type="domain" description="LOB" evidence="2">
    <location>
        <begin position="1"/>
        <end position="41"/>
    </location>
</feature>
<dbReference type="EMBL" id="PNBA02000009">
    <property type="protein sequence ID" value="KAG6413769.1"/>
    <property type="molecule type" value="Genomic_DNA"/>
</dbReference>
<evidence type="ECO:0000256" key="1">
    <source>
        <dbReference type="ARBA" id="ARBA00005474"/>
    </source>
</evidence>
<name>A0A8X8XJK4_SALSN</name>
<reference evidence="3" key="1">
    <citation type="submission" date="2018-01" db="EMBL/GenBank/DDBJ databases">
        <authorList>
            <person name="Mao J.F."/>
        </authorList>
    </citation>
    <scope>NUCLEOTIDE SEQUENCE</scope>
    <source>
        <strain evidence="3">Huo1</strain>
        <tissue evidence="3">Leaf</tissue>
    </source>
</reference>
<accession>A0A8X8XJK4</accession>
<dbReference type="InterPro" id="IPR004883">
    <property type="entry name" value="LOB"/>
</dbReference>
<comment type="similarity">
    <text evidence="1">Belongs to the LOB domain-containing protein family.</text>
</comment>
<sequence>MRSIIYESDMRERFPVAGCCGVLSHLYQQLMAATKELEYVNATLQLCREASRKQVLKHGPMAELVREQQLQQMVEREQQQHIVEYGGEQFVLNDGADMIEAFGLQKTDVVFDTEEEDVFDSEAQQFSNNIIVFDHERRSYYNPTTKHEEFESR</sequence>
<evidence type="ECO:0000313" key="4">
    <source>
        <dbReference type="Proteomes" id="UP000298416"/>
    </source>
</evidence>
<comment type="caution">
    <text evidence="3">The sequence shown here is derived from an EMBL/GenBank/DDBJ whole genome shotgun (WGS) entry which is preliminary data.</text>
</comment>
<keyword evidence="4" id="KW-1185">Reference proteome</keyword>
<evidence type="ECO:0000259" key="2">
    <source>
        <dbReference type="Pfam" id="PF03195"/>
    </source>
</evidence>
<dbReference type="Proteomes" id="UP000298416">
    <property type="component" value="Unassembled WGS sequence"/>
</dbReference>
<gene>
    <name evidence="3" type="ORF">SASPL_126483</name>
</gene>
<dbReference type="Pfam" id="PF03195">
    <property type="entry name" value="LOB"/>
    <property type="match status" value="1"/>
</dbReference>
<protein>
    <recommendedName>
        <fullName evidence="2">LOB domain-containing protein</fullName>
    </recommendedName>
</protein>
<proteinExistence type="inferred from homology"/>
<evidence type="ECO:0000313" key="3">
    <source>
        <dbReference type="EMBL" id="KAG6413769.1"/>
    </source>
</evidence>
<reference evidence="3" key="2">
    <citation type="submission" date="2020-08" db="EMBL/GenBank/DDBJ databases">
        <title>Plant Genome Project.</title>
        <authorList>
            <person name="Zhang R.-G."/>
        </authorList>
    </citation>
    <scope>NUCLEOTIDE SEQUENCE</scope>
    <source>
        <strain evidence="3">Huo1</strain>
        <tissue evidence="3">Leaf</tissue>
    </source>
</reference>
<dbReference type="AlphaFoldDB" id="A0A8X8XJK4"/>
<organism evidence="3">
    <name type="scientific">Salvia splendens</name>
    <name type="common">Scarlet sage</name>
    <dbReference type="NCBI Taxonomy" id="180675"/>
    <lineage>
        <taxon>Eukaryota</taxon>
        <taxon>Viridiplantae</taxon>
        <taxon>Streptophyta</taxon>
        <taxon>Embryophyta</taxon>
        <taxon>Tracheophyta</taxon>
        <taxon>Spermatophyta</taxon>
        <taxon>Magnoliopsida</taxon>
        <taxon>eudicotyledons</taxon>
        <taxon>Gunneridae</taxon>
        <taxon>Pentapetalae</taxon>
        <taxon>asterids</taxon>
        <taxon>lamiids</taxon>
        <taxon>Lamiales</taxon>
        <taxon>Lamiaceae</taxon>
        <taxon>Nepetoideae</taxon>
        <taxon>Mentheae</taxon>
        <taxon>Salviinae</taxon>
        <taxon>Salvia</taxon>
        <taxon>Salvia subgen. Calosphace</taxon>
        <taxon>core Calosphace</taxon>
    </lineage>
</organism>